<sequence>MQSLESGGHYWPYPTFIPAESGAKVDRRQAQHEQTDRCREAAFRIQQVRRITDKIRQLRTETSKKVENRKCLKTTVDSSLRTMAREQSSQDLWTSWLDGWSSQGPVTDLGVEPTSTTISNISLRLDQKVNGLFDNEYAGMMDDFAGDNMDITLDKNILMGKKNDMEIEGGEVVDILEALGSTFPGDDFLNSFIDLSNFADIQETESKPDFSLAEPVISFDLPGLDVNLTAESGTSGLVVPEIEEKVIPAECGKKRKFSETGEEEGLAAADLDHDYITKIPRMSKVVVNPQDEIVEEKGKAPEKKYVERRIKNNIASKRSRYIRKMKFVEMESEADRLIQENQKMRLKIEEMETLAKEMKSALINKLAEKK</sequence>
<dbReference type="SUPFAM" id="SSF57959">
    <property type="entry name" value="Leucine zipper domain"/>
    <property type="match status" value="1"/>
</dbReference>
<dbReference type="AlphaFoldDB" id="K1PRW8"/>
<dbReference type="CDD" id="cd14813">
    <property type="entry name" value="bZIP_BmCbz-like"/>
    <property type="match status" value="1"/>
</dbReference>
<evidence type="ECO:0000313" key="1">
    <source>
        <dbReference type="EMBL" id="EKC27007.1"/>
    </source>
</evidence>
<name>K1PRW8_MAGGI</name>
<dbReference type="HOGENOM" id="CLU_748529_0_0_1"/>
<dbReference type="Pfam" id="PF07716">
    <property type="entry name" value="bZIP_2"/>
    <property type="match status" value="1"/>
</dbReference>
<organism evidence="1">
    <name type="scientific">Magallana gigas</name>
    <name type="common">Pacific oyster</name>
    <name type="synonym">Crassostrea gigas</name>
    <dbReference type="NCBI Taxonomy" id="29159"/>
    <lineage>
        <taxon>Eukaryota</taxon>
        <taxon>Metazoa</taxon>
        <taxon>Spiralia</taxon>
        <taxon>Lophotrochozoa</taxon>
        <taxon>Mollusca</taxon>
        <taxon>Bivalvia</taxon>
        <taxon>Autobranchia</taxon>
        <taxon>Pteriomorphia</taxon>
        <taxon>Ostreida</taxon>
        <taxon>Ostreoidea</taxon>
        <taxon>Ostreidae</taxon>
        <taxon>Magallana</taxon>
    </lineage>
</organism>
<dbReference type="GO" id="GO:0003700">
    <property type="term" value="F:DNA-binding transcription factor activity"/>
    <property type="evidence" value="ECO:0007669"/>
    <property type="project" value="InterPro"/>
</dbReference>
<protein>
    <submittedName>
        <fullName evidence="1">Uncharacterized protein</fullName>
    </submittedName>
</protein>
<dbReference type="InterPro" id="IPR004827">
    <property type="entry name" value="bZIP"/>
</dbReference>
<gene>
    <name evidence="1" type="ORF">CGI_10001573</name>
</gene>
<dbReference type="SMART" id="SM00338">
    <property type="entry name" value="BRLZ"/>
    <property type="match status" value="1"/>
</dbReference>
<accession>K1PRW8</accession>
<proteinExistence type="predicted"/>
<dbReference type="InParanoid" id="K1PRW8"/>
<dbReference type="InterPro" id="IPR046347">
    <property type="entry name" value="bZIP_sf"/>
</dbReference>
<dbReference type="EMBL" id="JH816596">
    <property type="protein sequence ID" value="EKC27007.1"/>
    <property type="molecule type" value="Genomic_DNA"/>
</dbReference>
<dbReference type="Gene3D" id="1.20.5.170">
    <property type="match status" value="1"/>
</dbReference>
<dbReference type="PROSITE" id="PS50217">
    <property type="entry name" value="BZIP"/>
    <property type="match status" value="1"/>
</dbReference>
<reference evidence="1" key="1">
    <citation type="journal article" date="2012" name="Nature">
        <title>The oyster genome reveals stress adaptation and complexity of shell formation.</title>
        <authorList>
            <person name="Zhang G."/>
            <person name="Fang X."/>
            <person name="Guo X."/>
            <person name="Li L."/>
            <person name="Luo R."/>
            <person name="Xu F."/>
            <person name="Yang P."/>
            <person name="Zhang L."/>
            <person name="Wang X."/>
            <person name="Qi H."/>
            <person name="Xiong Z."/>
            <person name="Que H."/>
            <person name="Xie Y."/>
            <person name="Holland P.W."/>
            <person name="Paps J."/>
            <person name="Zhu Y."/>
            <person name="Wu F."/>
            <person name="Chen Y."/>
            <person name="Wang J."/>
            <person name="Peng C."/>
            <person name="Meng J."/>
            <person name="Yang L."/>
            <person name="Liu J."/>
            <person name="Wen B."/>
            <person name="Zhang N."/>
            <person name="Huang Z."/>
            <person name="Zhu Q."/>
            <person name="Feng Y."/>
            <person name="Mount A."/>
            <person name="Hedgecock D."/>
            <person name="Xu Z."/>
            <person name="Liu Y."/>
            <person name="Domazet-Loso T."/>
            <person name="Du Y."/>
            <person name="Sun X."/>
            <person name="Zhang S."/>
            <person name="Liu B."/>
            <person name="Cheng P."/>
            <person name="Jiang X."/>
            <person name="Li J."/>
            <person name="Fan D."/>
            <person name="Wang W."/>
            <person name="Fu W."/>
            <person name="Wang T."/>
            <person name="Wang B."/>
            <person name="Zhang J."/>
            <person name="Peng Z."/>
            <person name="Li Y."/>
            <person name="Li N."/>
            <person name="Wang J."/>
            <person name="Chen M."/>
            <person name="He Y."/>
            <person name="Tan F."/>
            <person name="Song X."/>
            <person name="Zheng Q."/>
            <person name="Huang R."/>
            <person name="Yang H."/>
            <person name="Du X."/>
            <person name="Chen L."/>
            <person name="Yang M."/>
            <person name="Gaffney P.M."/>
            <person name="Wang S."/>
            <person name="Luo L."/>
            <person name="She Z."/>
            <person name="Ming Y."/>
            <person name="Huang W."/>
            <person name="Zhang S."/>
            <person name="Huang B."/>
            <person name="Zhang Y."/>
            <person name="Qu T."/>
            <person name="Ni P."/>
            <person name="Miao G."/>
            <person name="Wang J."/>
            <person name="Wang Q."/>
            <person name="Steinberg C.E."/>
            <person name="Wang H."/>
            <person name="Li N."/>
            <person name="Qian L."/>
            <person name="Zhang G."/>
            <person name="Li Y."/>
            <person name="Yang H."/>
            <person name="Liu X."/>
            <person name="Wang J."/>
            <person name="Yin Y."/>
            <person name="Wang J."/>
        </authorList>
    </citation>
    <scope>NUCLEOTIDE SEQUENCE [LARGE SCALE GENOMIC DNA]</scope>
    <source>
        <strain evidence="1">05x7-T-G4-1.051#20</strain>
    </source>
</reference>